<dbReference type="Gene3D" id="3.40.50.850">
    <property type="entry name" value="Isochorismatase-like"/>
    <property type="match status" value="1"/>
</dbReference>
<dbReference type="HOGENOM" id="CLU_068979_8_4_2"/>
<dbReference type="InterPro" id="IPR000868">
    <property type="entry name" value="Isochorismatase-like_dom"/>
</dbReference>
<dbReference type="eggNOG" id="arCOG01943">
    <property type="taxonomic scope" value="Archaea"/>
</dbReference>
<keyword evidence="4" id="KW-1185">Reference proteome</keyword>
<dbReference type="PRINTS" id="PR01398">
    <property type="entry name" value="ISCHRISMTASE"/>
</dbReference>
<dbReference type="InterPro" id="IPR050272">
    <property type="entry name" value="Isochorismatase-like_hydrls"/>
</dbReference>
<dbReference type="KEGG" id="dmu:Desmu_0143"/>
<evidence type="ECO:0000313" key="4">
    <source>
        <dbReference type="Proteomes" id="UP000001068"/>
    </source>
</evidence>
<dbReference type="Proteomes" id="UP000001068">
    <property type="component" value="Chromosome"/>
</dbReference>
<dbReference type="CDD" id="cd00431">
    <property type="entry name" value="cysteine_hydrolases"/>
    <property type="match status" value="1"/>
</dbReference>
<organism evidence="3 4">
    <name type="scientific">Desulfurococcus mucosus (strain ATCC 35584 / DSM 2162 / JCM 9187 / O7/1)</name>
    <dbReference type="NCBI Taxonomy" id="765177"/>
    <lineage>
        <taxon>Archaea</taxon>
        <taxon>Thermoproteota</taxon>
        <taxon>Thermoprotei</taxon>
        <taxon>Desulfurococcales</taxon>
        <taxon>Desulfurococcaceae</taxon>
        <taxon>Desulfurococcus</taxon>
    </lineage>
</organism>
<dbReference type="STRING" id="765177.Desmu_0143"/>
<dbReference type="PANTHER" id="PTHR43540:SF6">
    <property type="entry name" value="ISOCHORISMATASE-LIKE DOMAIN-CONTAINING PROTEIN"/>
    <property type="match status" value="1"/>
</dbReference>
<dbReference type="PANTHER" id="PTHR43540">
    <property type="entry name" value="PEROXYUREIDOACRYLATE/UREIDOACRYLATE AMIDOHYDROLASE-RELATED"/>
    <property type="match status" value="1"/>
</dbReference>
<name>E8R729_DESM0</name>
<dbReference type="InterPro" id="IPR016291">
    <property type="entry name" value="Isochorismatase"/>
</dbReference>
<evidence type="ECO:0000259" key="2">
    <source>
        <dbReference type="Pfam" id="PF00857"/>
    </source>
</evidence>
<evidence type="ECO:0000256" key="1">
    <source>
        <dbReference type="ARBA" id="ARBA00022801"/>
    </source>
</evidence>
<proteinExistence type="predicted"/>
<dbReference type="AlphaFoldDB" id="E8R729"/>
<evidence type="ECO:0000313" key="3">
    <source>
        <dbReference type="EMBL" id="ADV64462.1"/>
    </source>
</evidence>
<dbReference type="GeneID" id="10152831"/>
<reference evidence="3 4" key="2">
    <citation type="journal article" date="2011" name="Stand. Genomic Sci.">
        <title>Complete genome sequence of Desulfurococcus mucosus type strain (O7/1).</title>
        <authorList>
            <person name="Wirth R."/>
            <person name="Chertkov O."/>
            <person name="Held B."/>
            <person name="Lapidus A."/>
            <person name="Nolan M."/>
            <person name="Lucas S."/>
            <person name="Hammon N."/>
            <person name="Deshpande S."/>
            <person name="Cheng J.F."/>
            <person name="Tapia R."/>
            <person name="Han C."/>
            <person name="Goodwin L."/>
            <person name="Pitluck S."/>
            <person name="Liolios K."/>
            <person name="Ioanna P."/>
            <person name="Ivanova N."/>
            <person name="Mavromatis K."/>
            <person name="Mikhailova N."/>
            <person name="Pati A."/>
            <person name="Chen A."/>
            <person name="Palaniappan K."/>
            <person name="Land M."/>
            <person name="Hauser L."/>
            <person name="Chang Y.J."/>
            <person name="Jeffries C.D."/>
            <person name="Bilek Y."/>
            <person name="Hader T."/>
            <person name="Rohde M."/>
            <person name="Spring S."/>
            <person name="Sikorski J."/>
            <person name="Goker M."/>
            <person name="Woyke T."/>
            <person name="Bristow J."/>
            <person name="Eisen J.A."/>
            <person name="Markowitz V."/>
            <person name="Hugenholtz P."/>
            <person name="Kyrpides N.C."/>
            <person name="Klenk H.P."/>
        </authorList>
    </citation>
    <scope>NUCLEOTIDE SEQUENCE [LARGE SCALE GENOMIC DNA]</scope>
    <source>
        <strain evidence="4">ATCC 35584 / DSM 2162 / JCM 9187 / O7/1</strain>
    </source>
</reference>
<dbReference type="GO" id="GO:0008908">
    <property type="term" value="F:isochorismatase activity"/>
    <property type="evidence" value="ECO:0007669"/>
    <property type="project" value="InterPro"/>
</dbReference>
<dbReference type="EMBL" id="CP002363">
    <property type="protein sequence ID" value="ADV64462.1"/>
    <property type="molecule type" value="Genomic_DNA"/>
</dbReference>
<feature type="domain" description="Isochorismatase-like" evidence="2">
    <location>
        <begin position="4"/>
        <end position="165"/>
    </location>
</feature>
<dbReference type="SUPFAM" id="SSF52499">
    <property type="entry name" value="Isochorismatase-like hydrolases"/>
    <property type="match status" value="1"/>
</dbReference>
<keyword evidence="1 3" id="KW-0378">Hydrolase</keyword>
<reference evidence="4" key="1">
    <citation type="submission" date="2010-11" db="EMBL/GenBank/DDBJ databases">
        <title>The complete genome of Desulfurococcus mucosus DSM 2162.</title>
        <authorList>
            <consortium name="US DOE Joint Genome Institute (JGI-PGF)"/>
            <person name="Lucas S."/>
            <person name="Copeland A."/>
            <person name="Lapidus A."/>
            <person name="Bruce D."/>
            <person name="Goodwin L."/>
            <person name="Pitluck S."/>
            <person name="Kyrpides N."/>
            <person name="Mavromatis K."/>
            <person name="Pagani I."/>
            <person name="Ivanova N."/>
            <person name="Ovchinnikova G."/>
            <person name="Chertkov O."/>
            <person name="Held B."/>
            <person name="Brettin T."/>
            <person name="Detter J.C."/>
            <person name="Tapia R."/>
            <person name="Han C."/>
            <person name="Land M."/>
            <person name="Hauser L."/>
            <person name="Markowitz V."/>
            <person name="Cheng J.-F."/>
            <person name="Hugenholtz P."/>
            <person name="Woyke T."/>
            <person name="Wu D."/>
            <person name="Wirth R."/>
            <person name="Bilek Y."/>
            <person name="Hader T."/>
            <person name="Klenk H.-P."/>
            <person name="Eisen J.A."/>
        </authorList>
    </citation>
    <scope>NUCLEOTIDE SEQUENCE [LARGE SCALE GENOMIC DNA]</scope>
    <source>
        <strain evidence="4">ATCC 35584 / DSM 2162 / JCM 9187 / O7/1</strain>
    </source>
</reference>
<accession>E8R729</accession>
<protein>
    <submittedName>
        <fullName evidence="3">Isochorismatase hydrolase</fullName>
    </submittedName>
</protein>
<dbReference type="InterPro" id="IPR036380">
    <property type="entry name" value="Isochorismatase-like_sf"/>
</dbReference>
<dbReference type="OrthoDB" id="9194at2157"/>
<dbReference type="RefSeq" id="WP_013561684.1">
    <property type="nucleotide sequence ID" value="NC_014961.1"/>
</dbReference>
<gene>
    <name evidence="3" type="ordered locus">Desmu_0143</name>
</gene>
<sequence length="189" mass="21090">MRPALLIVDMLKEFVHGRLKSPEATQIIPAISRIASIARSKGIPVIYLADHHYPFDHELSIWGPHAMQGDPESDIIDELKPGPGDIVLYKRSYSGFRETGLDYILRDLGVDTVILTGIHTHICVLHTAIDAFYNRYKIIVVEDAVSAFNKGDHEWALNYMRTVLGSTILSSREVVSLLEGGAVVKNDRL</sequence>
<dbReference type="Pfam" id="PF00857">
    <property type="entry name" value="Isochorismatase"/>
    <property type="match status" value="1"/>
</dbReference>